<protein>
    <recommendedName>
        <fullName evidence="3">Deoxyribose-phosphate aldolase</fullName>
        <ecNumber evidence="3">4.1.2.4</ecNumber>
    </recommendedName>
</protein>
<dbReference type="SMART" id="SM01133">
    <property type="entry name" value="DeoC"/>
    <property type="match status" value="1"/>
</dbReference>
<dbReference type="InterPro" id="IPR013785">
    <property type="entry name" value="Aldolase_TIM"/>
</dbReference>
<keyword evidence="2" id="KW-0704">Schiff base</keyword>
<dbReference type="GO" id="GO:0016052">
    <property type="term" value="P:carbohydrate catabolic process"/>
    <property type="evidence" value="ECO:0007669"/>
    <property type="project" value="TreeGrafter"/>
</dbReference>
<dbReference type="PIRSF" id="PIRSF001357">
    <property type="entry name" value="DeoC"/>
    <property type="match status" value="1"/>
</dbReference>
<dbReference type="RefSeq" id="WP_054409392.1">
    <property type="nucleotide sequence ID" value="NZ_FOYA01000002.1"/>
</dbReference>
<dbReference type="Pfam" id="PF01791">
    <property type="entry name" value="DeoC"/>
    <property type="match status" value="1"/>
</dbReference>
<dbReference type="GO" id="GO:0009264">
    <property type="term" value="P:deoxyribonucleotide catabolic process"/>
    <property type="evidence" value="ECO:0007669"/>
    <property type="project" value="UniProtKB-UniRule"/>
</dbReference>
<dbReference type="STRING" id="1202724.AM493_17730"/>
<reference evidence="4 5" key="1">
    <citation type="submission" date="2015-08" db="EMBL/GenBank/DDBJ databases">
        <title>Whole genome sequence of Flavobacterium akiainvivens IK-1T, from decaying Wikstroemia oahuensis, an endemic Hawaiian shrub.</title>
        <authorList>
            <person name="Wan X."/>
            <person name="Hou S."/>
            <person name="Saito J."/>
            <person name="Donachie S."/>
        </authorList>
    </citation>
    <scope>NUCLEOTIDE SEQUENCE [LARGE SCALE GENOMIC DNA]</scope>
    <source>
        <strain evidence="4 5">IK-1</strain>
    </source>
</reference>
<sequence>MDIRKYLDATYLKTAEQAGVTAKQNREILTRFVQEAVEQSYKLVMVRPDMVGLSRNIIDNANSNVLVGTVIDFPDGNAPVELKMTEAAEAINNGVDELDFVVNYTAFINGKADVVAAQVKQCTALGLNEGKVVKWIIEVAALNNDQIAGLTVLIRDVVLANFKEADYQKIFVKSSTGFYKTEGGKPNGATPEAIKVMLDNSGPLSVKAAGGVRNYEEAVAMVNFGVMRIGTSAAKQIVDGETTSGGY</sequence>
<dbReference type="EMBL" id="LIYD01000005">
    <property type="protein sequence ID" value="KOS07678.1"/>
    <property type="molecule type" value="Genomic_DNA"/>
</dbReference>
<dbReference type="PANTHER" id="PTHR10889">
    <property type="entry name" value="DEOXYRIBOSE-PHOSPHATE ALDOLASE"/>
    <property type="match status" value="1"/>
</dbReference>
<evidence type="ECO:0000313" key="5">
    <source>
        <dbReference type="Proteomes" id="UP000037755"/>
    </source>
</evidence>
<accession>A0A0M8MKZ1</accession>
<evidence type="ECO:0000256" key="1">
    <source>
        <dbReference type="ARBA" id="ARBA00022490"/>
    </source>
</evidence>
<dbReference type="PATRIC" id="fig|1202724.3.peg.3684"/>
<comment type="caution">
    <text evidence="4">The sequence shown here is derived from an EMBL/GenBank/DDBJ whole genome shotgun (WGS) entry which is preliminary data.</text>
</comment>
<dbReference type="GO" id="GO:0004139">
    <property type="term" value="F:deoxyribose-phosphate aldolase activity"/>
    <property type="evidence" value="ECO:0007669"/>
    <property type="project" value="UniProtKB-UniRule"/>
</dbReference>
<dbReference type="AlphaFoldDB" id="A0A0M8MKZ1"/>
<dbReference type="InterPro" id="IPR011343">
    <property type="entry name" value="DeoC"/>
</dbReference>
<dbReference type="Gene3D" id="3.20.20.70">
    <property type="entry name" value="Aldolase class I"/>
    <property type="match status" value="1"/>
</dbReference>
<evidence type="ECO:0000256" key="3">
    <source>
        <dbReference type="NCBIfam" id="TIGR00126"/>
    </source>
</evidence>
<name>A0A0M8MKZ1_9FLAO</name>
<proteinExistence type="predicted"/>
<evidence type="ECO:0000313" key="4">
    <source>
        <dbReference type="EMBL" id="KOS07678.1"/>
    </source>
</evidence>
<dbReference type="PANTHER" id="PTHR10889:SF1">
    <property type="entry name" value="DEOXYRIBOSE-PHOSPHATE ALDOLASE"/>
    <property type="match status" value="1"/>
</dbReference>
<dbReference type="GO" id="GO:0005737">
    <property type="term" value="C:cytoplasm"/>
    <property type="evidence" value="ECO:0007669"/>
    <property type="project" value="InterPro"/>
</dbReference>
<keyword evidence="5" id="KW-1185">Reference proteome</keyword>
<organism evidence="4 5">
    <name type="scientific">Flavobacterium akiainvivens</name>
    <dbReference type="NCBI Taxonomy" id="1202724"/>
    <lineage>
        <taxon>Bacteria</taxon>
        <taxon>Pseudomonadati</taxon>
        <taxon>Bacteroidota</taxon>
        <taxon>Flavobacteriia</taxon>
        <taxon>Flavobacteriales</taxon>
        <taxon>Flavobacteriaceae</taxon>
        <taxon>Flavobacterium</taxon>
    </lineage>
</organism>
<dbReference type="EC" id="4.1.2.4" evidence="3"/>
<evidence type="ECO:0000256" key="2">
    <source>
        <dbReference type="ARBA" id="ARBA00023270"/>
    </source>
</evidence>
<gene>
    <name evidence="4" type="ORF">AM493_17730</name>
</gene>
<dbReference type="SUPFAM" id="SSF51569">
    <property type="entry name" value="Aldolase"/>
    <property type="match status" value="1"/>
</dbReference>
<dbReference type="OrthoDB" id="9778711at2"/>
<keyword evidence="1" id="KW-0963">Cytoplasm</keyword>
<dbReference type="InterPro" id="IPR002915">
    <property type="entry name" value="DeoC/FbaB/LacD_aldolase"/>
</dbReference>
<dbReference type="Proteomes" id="UP000037755">
    <property type="component" value="Unassembled WGS sequence"/>
</dbReference>
<dbReference type="NCBIfam" id="TIGR00126">
    <property type="entry name" value="deoC"/>
    <property type="match status" value="1"/>
</dbReference>